<organism evidence="2 3">
    <name type="scientific">Oedothorax gibbosus</name>
    <dbReference type="NCBI Taxonomy" id="931172"/>
    <lineage>
        <taxon>Eukaryota</taxon>
        <taxon>Metazoa</taxon>
        <taxon>Ecdysozoa</taxon>
        <taxon>Arthropoda</taxon>
        <taxon>Chelicerata</taxon>
        <taxon>Arachnida</taxon>
        <taxon>Araneae</taxon>
        <taxon>Araneomorphae</taxon>
        <taxon>Entelegynae</taxon>
        <taxon>Araneoidea</taxon>
        <taxon>Linyphiidae</taxon>
        <taxon>Erigoninae</taxon>
        <taxon>Oedothorax</taxon>
    </lineage>
</organism>
<protein>
    <submittedName>
        <fullName evidence="2">Uncharacterized protein</fullName>
    </submittedName>
</protein>
<comment type="caution">
    <text evidence="2">The sequence shown here is derived from an EMBL/GenBank/DDBJ whole genome shotgun (WGS) entry which is preliminary data.</text>
</comment>
<accession>A0AAV6V673</accession>
<feature type="region of interest" description="Disordered" evidence="1">
    <location>
        <begin position="63"/>
        <end position="98"/>
    </location>
</feature>
<dbReference type="Proteomes" id="UP000827092">
    <property type="component" value="Unassembled WGS sequence"/>
</dbReference>
<dbReference type="EMBL" id="JAFNEN010000157">
    <property type="protein sequence ID" value="KAG8191573.1"/>
    <property type="molecule type" value="Genomic_DNA"/>
</dbReference>
<keyword evidence="3" id="KW-1185">Reference proteome</keyword>
<evidence type="ECO:0000313" key="2">
    <source>
        <dbReference type="EMBL" id="KAG8191573.1"/>
    </source>
</evidence>
<sequence>MKSSNVTVTSFVEELCLKVYNFFFKGTSANPDCSIPPLSENRDGTAVMDITCCYDVSFPASSEQSANMPDDANMPDESFRDTSTPLPTPTPSSSSASQPRIIAARRILKKCKRNANASVRAADSMAAAAKARQEAFQKETSGQLKLQQLQMEHAQQEHEARMAAINAERLSHKAKKMYYEAKLVKLNM</sequence>
<name>A0AAV6V673_9ARAC</name>
<evidence type="ECO:0000256" key="1">
    <source>
        <dbReference type="SAM" id="MobiDB-lite"/>
    </source>
</evidence>
<gene>
    <name evidence="2" type="ORF">JTE90_021176</name>
</gene>
<dbReference type="AlphaFoldDB" id="A0AAV6V673"/>
<evidence type="ECO:0000313" key="3">
    <source>
        <dbReference type="Proteomes" id="UP000827092"/>
    </source>
</evidence>
<proteinExistence type="predicted"/>
<reference evidence="2 3" key="1">
    <citation type="journal article" date="2022" name="Nat. Ecol. Evol.">
        <title>A masculinizing supergene underlies an exaggerated male reproductive morph in a spider.</title>
        <authorList>
            <person name="Hendrickx F."/>
            <person name="De Corte Z."/>
            <person name="Sonet G."/>
            <person name="Van Belleghem S.M."/>
            <person name="Kostlbacher S."/>
            <person name="Vangestel C."/>
        </authorList>
    </citation>
    <scope>NUCLEOTIDE SEQUENCE [LARGE SCALE GENOMIC DNA]</scope>
    <source>
        <strain evidence="2">W744_W776</strain>
    </source>
</reference>